<name>A0A2K8QI59_9GAMM</name>
<dbReference type="RefSeq" id="WP_038917854.1">
    <property type="nucleotide sequence ID" value="NZ_BMJF01000003.1"/>
</dbReference>
<sequence>MANTGLSNIEHIVVLMLENRSFDHMLGFLYADRNNLSPLGHPFAGLTGNETNPDSNGNPVQVFKITPDTPNAYFMPGSDPGEGYYATNSQLFGDIHAPGAPPADSNQGFVTDYAYTLGWQSQESGWKILPGTQADNIMGCFTPQALPVLSALATGYAVCDRWYGSAPTETLPNRAFVSAATSQGHMNDKTKSYTCPSIFGLLSQSAITWSIYGYDQPPLTRHNFPDTQQADDSHFGLFSNFQQAARNGTLASYVFLEPSWGEDGNSQHPVADVAQGEQLIHDVYYALRNSPLWNKTLLIITYDEHGGCYDHLPPPWNATPPDDSTGEYGFDFTRFGPRVPTVLVSPWVEAGTVFRVPDQATPLDHTSILKTVEQRWALSPLTNRDAAASGVGEVLTLTTPRTDDPLAGVAVPTSTGKNPALGMPSHLQQVHAELVSELPVSDAQGGMHHQMPDMTTAAEYADYIRQRTQDWLNSR</sequence>
<dbReference type="PANTHER" id="PTHR31956">
    <property type="entry name" value="NON-SPECIFIC PHOSPHOLIPASE C4-RELATED"/>
    <property type="match status" value="1"/>
</dbReference>
<evidence type="ECO:0000313" key="3">
    <source>
        <dbReference type="Proteomes" id="UP000231901"/>
    </source>
</evidence>
<dbReference type="Gene3D" id="3.40.720.10">
    <property type="entry name" value="Alkaline Phosphatase, subunit A"/>
    <property type="match status" value="2"/>
</dbReference>
<keyword evidence="3" id="KW-1185">Reference proteome</keyword>
<dbReference type="Proteomes" id="UP000231901">
    <property type="component" value="Chromosome"/>
</dbReference>
<dbReference type="InterPro" id="IPR017850">
    <property type="entry name" value="Alkaline_phosphatase_core_sf"/>
</dbReference>
<dbReference type="InterPro" id="IPR007312">
    <property type="entry name" value="Phosphoesterase"/>
</dbReference>
<accession>A0A2K8QI59</accession>
<dbReference type="GO" id="GO:0042578">
    <property type="term" value="F:phosphoric ester hydrolase activity"/>
    <property type="evidence" value="ECO:0007669"/>
    <property type="project" value="UniProtKB-ARBA"/>
</dbReference>
<proteinExistence type="predicted"/>
<evidence type="ECO:0000313" key="2">
    <source>
        <dbReference type="EMBL" id="ATZ93189.1"/>
    </source>
</evidence>
<protein>
    <submittedName>
        <fullName evidence="2">Phosphoesterase</fullName>
    </submittedName>
</protein>
<dbReference type="PANTHER" id="PTHR31956:SF1">
    <property type="entry name" value="NON-SPECIFIC PHOSPHOLIPASE C1"/>
    <property type="match status" value="1"/>
</dbReference>
<evidence type="ECO:0000256" key="1">
    <source>
        <dbReference type="ARBA" id="ARBA00022801"/>
    </source>
</evidence>
<dbReference type="Pfam" id="PF04185">
    <property type="entry name" value="Phosphoesterase"/>
    <property type="match status" value="1"/>
</dbReference>
<dbReference type="GeneID" id="66563479"/>
<dbReference type="EMBL" id="CP025003">
    <property type="protein sequence ID" value="ATZ93189.1"/>
    <property type="molecule type" value="Genomic_DNA"/>
</dbReference>
<dbReference type="GO" id="GO:0009395">
    <property type="term" value="P:phospholipid catabolic process"/>
    <property type="evidence" value="ECO:0007669"/>
    <property type="project" value="TreeGrafter"/>
</dbReference>
<keyword evidence="1" id="KW-0378">Hydrolase</keyword>
<organism evidence="2 3">
    <name type="scientific">Dickeya fangzhongdai</name>
    <dbReference type="NCBI Taxonomy" id="1778540"/>
    <lineage>
        <taxon>Bacteria</taxon>
        <taxon>Pseudomonadati</taxon>
        <taxon>Pseudomonadota</taxon>
        <taxon>Gammaproteobacteria</taxon>
        <taxon>Enterobacterales</taxon>
        <taxon>Pectobacteriaceae</taxon>
        <taxon>Dickeya</taxon>
    </lineage>
</organism>
<reference evidence="3" key="1">
    <citation type="journal article" date="2018" name="Genome Announc.">
        <title>Complete genome sequence of a Dickeya fangzhongdai type strain causing bleeding canker of pear tree trunks.</title>
        <authorList>
            <person name="Zhao Y."/>
            <person name="Tian Y."/>
            <person name="Li X."/>
            <person name="Hu B."/>
        </authorList>
    </citation>
    <scope>NUCLEOTIDE SEQUENCE [LARGE SCALE GENOMIC DNA]</scope>
    <source>
        <strain evidence="3">DSM 101947</strain>
    </source>
</reference>
<dbReference type="KEGG" id="dfn:CVE23_03870"/>
<gene>
    <name evidence="2" type="ORF">CVE23_03870</name>
</gene>
<dbReference type="AlphaFoldDB" id="A0A2K8QI59"/>